<dbReference type="EMBL" id="RJTH01000001">
    <property type="protein sequence ID" value="RUM26966.1"/>
    <property type="molecule type" value="Genomic_DNA"/>
</dbReference>
<evidence type="ECO:0000313" key="2">
    <source>
        <dbReference type="Proteomes" id="UP000278823"/>
    </source>
</evidence>
<sequence length="63" mass="6772">MLFAATFLTAGVVFSVGVAFLAGSSLENNVLAPGSMMQLCRIAPAPARKVEHRRARMMSFLVM</sequence>
<protein>
    <submittedName>
        <fullName evidence="1">Uncharacterized protein</fullName>
    </submittedName>
</protein>
<comment type="caution">
    <text evidence="1">The sequence shown here is derived from an EMBL/GenBank/DDBJ whole genome shotgun (WGS) entry which is preliminary data.</text>
</comment>
<keyword evidence="2" id="KW-1185">Reference proteome</keyword>
<evidence type="ECO:0000313" key="1">
    <source>
        <dbReference type="EMBL" id="RUM26966.1"/>
    </source>
</evidence>
<proteinExistence type="predicted"/>
<organism evidence="1 2">
    <name type="scientific">Rhizobium vallis</name>
    <dbReference type="NCBI Taxonomy" id="634290"/>
    <lineage>
        <taxon>Bacteria</taxon>
        <taxon>Pseudomonadati</taxon>
        <taxon>Pseudomonadota</taxon>
        <taxon>Alphaproteobacteria</taxon>
        <taxon>Hyphomicrobiales</taxon>
        <taxon>Rhizobiaceae</taxon>
        <taxon>Rhizobium/Agrobacterium group</taxon>
        <taxon>Rhizobium</taxon>
    </lineage>
</organism>
<dbReference type="OrthoDB" id="8393819at2"/>
<dbReference type="Proteomes" id="UP000278823">
    <property type="component" value="Unassembled WGS sequence"/>
</dbReference>
<name>A0A432PST7_9HYPH</name>
<gene>
    <name evidence="1" type="ORF">EFQ99_01825</name>
</gene>
<accession>A0A432PST7</accession>
<dbReference type="AlphaFoldDB" id="A0A432PST7"/>
<reference evidence="2" key="1">
    <citation type="submission" date="2018-11" db="EMBL/GenBank/DDBJ databases">
        <title>Rhizobium chutanense sp. nov., isolated from root nodules of Phaseolus vulgaris in China.</title>
        <authorList>
            <person name="Huo Y."/>
        </authorList>
    </citation>
    <scope>NUCLEOTIDE SEQUENCE [LARGE SCALE GENOMIC DNA]</scope>
    <source>
        <strain evidence="2">CCBAU 65647</strain>
    </source>
</reference>